<feature type="region of interest" description="Disordered" evidence="1">
    <location>
        <begin position="28"/>
        <end position="50"/>
    </location>
</feature>
<keyword evidence="3" id="KW-1185">Reference proteome</keyword>
<dbReference type="AlphaFoldDB" id="A0AA88TMV5"/>
<sequence length="68" mass="7582">MRCLQYGNHLGGGVSMCLVAPSSDLGYTEMERERGQRKETGREKRKESMSAACTHRREAARCPVSCAF</sequence>
<dbReference type="EMBL" id="JAUYZG010000012">
    <property type="protein sequence ID" value="KAK2892922.1"/>
    <property type="molecule type" value="Genomic_DNA"/>
</dbReference>
<accession>A0AA88TMV5</accession>
<comment type="caution">
    <text evidence="2">The sequence shown here is derived from an EMBL/GenBank/DDBJ whole genome shotgun (WGS) entry which is preliminary data.</text>
</comment>
<dbReference type="Proteomes" id="UP001187343">
    <property type="component" value="Unassembled WGS sequence"/>
</dbReference>
<reference evidence="2" key="1">
    <citation type="submission" date="2023-08" db="EMBL/GenBank/DDBJ databases">
        <title>Chromosome-level Genome Assembly of mud carp (Cirrhinus molitorella).</title>
        <authorList>
            <person name="Liu H."/>
        </authorList>
    </citation>
    <scope>NUCLEOTIDE SEQUENCE</scope>
    <source>
        <strain evidence="2">Prfri</strain>
        <tissue evidence="2">Muscle</tissue>
    </source>
</reference>
<evidence type="ECO:0000313" key="3">
    <source>
        <dbReference type="Proteomes" id="UP001187343"/>
    </source>
</evidence>
<proteinExistence type="predicted"/>
<feature type="compositionally biased region" description="Basic and acidic residues" evidence="1">
    <location>
        <begin position="29"/>
        <end position="48"/>
    </location>
</feature>
<protein>
    <submittedName>
        <fullName evidence="2">Uncharacterized protein</fullName>
    </submittedName>
</protein>
<gene>
    <name evidence="2" type="ORF">Q8A67_012910</name>
</gene>
<evidence type="ECO:0000256" key="1">
    <source>
        <dbReference type="SAM" id="MobiDB-lite"/>
    </source>
</evidence>
<name>A0AA88TMV5_9TELE</name>
<evidence type="ECO:0000313" key="2">
    <source>
        <dbReference type="EMBL" id="KAK2892922.1"/>
    </source>
</evidence>
<organism evidence="2 3">
    <name type="scientific">Cirrhinus molitorella</name>
    <name type="common">mud carp</name>
    <dbReference type="NCBI Taxonomy" id="172907"/>
    <lineage>
        <taxon>Eukaryota</taxon>
        <taxon>Metazoa</taxon>
        <taxon>Chordata</taxon>
        <taxon>Craniata</taxon>
        <taxon>Vertebrata</taxon>
        <taxon>Euteleostomi</taxon>
        <taxon>Actinopterygii</taxon>
        <taxon>Neopterygii</taxon>
        <taxon>Teleostei</taxon>
        <taxon>Ostariophysi</taxon>
        <taxon>Cypriniformes</taxon>
        <taxon>Cyprinidae</taxon>
        <taxon>Labeoninae</taxon>
        <taxon>Labeonini</taxon>
        <taxon>Cirrhinus</taxon>
    </lineage>
</organism>